<proteinExistence type="inferred from homology"/>
<name>A0A6B3KP23_XANEU</name>
<gene>
    <name evidence="2" type="ORF">G3W62_19380</name>
</gene>
<comment type="caution">
    <text evidence="2">The sequence shown here is derived from an EMBL/GenBank/DDBJ whole genome shotgun (WGS) entry which is preliminary data.</text>
</comment>
<dbReference type="Gene3D" id="3.40.50.150">
    <property type="entry name" value="Vaccinia Virus protein VP39"/>
    <property type="match status" value="1"/>
</dbReference>
<evidence type="ECO:0000313" key="2">
    <source>
        <dbReference type="EMBL" id="NEK74900.1"/>
    </source>
</evidence>
<sequence>MASDPHIKAIVKLMEACRYRHDLYTVFSDCISCMALAISNAVDFAQSKAREARYLEIVGRYDQDVIDAFPKVLAEVTMALEAGPGDVLGAVFGALELHNTARGQFFTPFEVCRMMARMQIGDGAEARAIVERQGFVTACEPACGAGALIIALAEAMQNAGINYQRHLHVTAVDVDARAAHMAYVQFSLLHIPAVVIVGNALTLEEREHWFTPAHVIGGWNTRLAARERREVAASPAIAVPTCEEGGGVAAPAAPAAPSSGRREQRLAHQTGQLTLF</sequence>
<dbReference type="EMBL" id="JAAGYV010000216">
    <property type="protein sequence ID" value="NEK74900.1"/>
    <property type="molecule type" value="Genomic_DNA"/>
</dbReference>
<dbReference type="AlphaFoldDB" id="A0A6B3KP23"/>
<dbReference type="PRINTS" id="PR00507">
    <property type="entry name" value="N12N6MTFRASE"/>
</dbReference>
<keyword evidence="2" id="KW-0808">Transferase</keyword>
<dbReference type="GO" id="GO:0008170">
    <property type="term" value="F:N-methyltransferase activity"/>
    <property type="evidence" value="ECO:0007669"/>
    <property type="project" value="InterPro"/>
</dbReference>
<accession>A0A6B3KP23</accession>
<dbReference type="RefSeq" id="WP_046935556.1">
    <property type="nucleotide sequence ID" value="NZ_JAQRDV010000048.1"/>
</dbReference>
<evidence type="ECO:0000256" key="1">
    <source>
        <dbReference type="ARBA" id="ARBA00006594"/>
    </source>
</evidence>
<keyword evidence="2" id="KW-0489">Methyltransferase</keyword>
<protein>
    <submittedName>
        <fullName evidence="2">Class I SAM-dependent methyltransferase</fullName>
    </submittedName>
</protein>
<organism evidence="2">
    <name type="scientific">Xanthomonas euvesicatoria</name>
    <dbReference type="NCBI Taxonomy" id="456327"/>
    <lineage>
        <taxon>Bacteria</taxon>
        <taxon>Pseudomonadati</taxon>
        <taxon>Pseudomonadota</taxon>
        <taxon>Gammaproteobacteria</taxon>
        <taxon>Lysobacterales</taxon>
        <taxon>Lysobacteraceae</taxon>
        <taxon>Xanthomonas</taxon>
    </lineage>
</organism>
<dbReference type="InterPro" id="IPR003356">
    <property type="entry name" value="DNA_methylase_A-5"/>
</dbReference>
<dbReference type="Pfam" id="PF02384">
    <property type="entry name" value="N6_Mtase"/>
    <property type="match status" value="1"/>
</dbReference>
<dbReference type="InterPro" id="IPR029063">
    <property type="entry name" value="SAM-dependent_MTases_sf"/>
</dbReference>
<dbReference type="SUPFAM" id="SSF53335">
    <property type="entry name" value="S-adenosyl-L-methionine-dependent methyltransferases"/>
    <property type="match status" value="1"/>
</dbReference>
<dbReference type="GO" id="GO:0003677">
    <property type="term" value="F:DNA binding"/>
    <property type="evidence" value="ECO:0007669"/>
    <property type="project" value="InterPro"/>
</dbReference>
<dbReference type="GO" id="GO:0032259">
    <property type="term" value="P:methylation"/>
    <property type="evidence" value="ECO:0007669"/>
    <property type="project" value="UniProtKB-KW"/>
</dbReference>
<comment type="similarity">
    <text evidence="1">Belongs to the N(4)/N(6)-methyltransferase family.</text>
</comment>
<reference evidence="2" key="1">
    <citation type="submission" date="2019-11" db="EMBL/GenBank/DDBJ databases">
        <title>Genome-resolved metagenomics to study the prevalence of co-infection and intraspecific heterogeneity among plant pathogen metapopulations.</title>
        <authorList>
            <person name="Newberry E."/>
            <person name="Bhandari R."/>
            <person name="Kemble J."/>
            <person name="Sikora E."/>
            <person name="Potnis N."/>
        </authorList>
    </citation>
    <scope>NUCLEOTIDE SEQUENCE</scope>
    <source>
        <strain evidence="2">Xe_Pep_Tuscaloosa_18b</strain>
    </source>
</reference>